<dbReference type="GO" id="GO:0005524">
    <property type="term" value="F:ATP binding"/>
    <property type="evidence" value="ECO:0007669"/>
    <property type="project" value="UniProtKB-UniRule"/>
</dbReference>
<dbReference type="InterPro" id="IPR006204">
    <property type="entry name" value="GHMP_kinase_N_dom"/>
</dbReference>
<feature type="binding site" evidence="9">
    <location>
        <begin position="92"/>
        <end position="102"/>
    </location>
    <ligand>
        <name>ATP</name>
        <dbReference type="ChEBI" id="CHEBI:30616"/>
    </ligand>
</feature>
<evidence type="ECO:0000256" key="5">
    <source>
        <dbReference type="ARBA" id="ARBA00022741"/>
    </source>
</evidence>
<comment type="function">
    <text evidence="9">Catalyzes the phosphorylation of the position 2 hydroxy group of 4-diphosphocytidyl-2C-methyl-D-erythritol.</text>
</comment>
<feature type="active site" evidence="9">
    <location>
        <position position="134"/>
    </location>
</feature>
<organism evidence="12 13">
    <name type="scientific">Duncaniella dubosii</name>
    <dbReference type="NCBI Taxonomy" id="2518971"/>
    <lineage>
        <taxon>Bacteria</taxon>
        <taxon>Pseudomonadati</taxon>
        <taxon>Bacteroidota</taxon>
        <taxon>Bacteroidia</taxon>
        <taxon>Bacteroidales</taxon>
        <taxon>Muribaculaceae</taxon>
        <taxon>Duncaniella</taxon>
    </lineage>
</organism>
<dbReference type="SUPFAM" id="SSF55060">
    <property type="entry name" value="GHMP Kinase, C-terminal domain"/>
    <property type="match status" value="1"/>
</dbReference>
<dbReference type="Gene3D" id="3.30.230.10">
    <property type="match status" value="1"/>
</dbReference>
<dbReference type="InterPro" id="IPR014721">
    <property type="entry name" value="Ribsml_uS5_D2-typ_fold_subgr"/>
</dbReference>
<name>A0A4P7VZX2_9BACT</name>
<dbReference type="EMBL" id="CP039396">
    <property type="protein sequence ID" value="QCD41136.1"/>
    <property type="molecule type" value="Genomic_DNA"/>
</dbReference>
<feature type="domain" description="GHMP kinase C-terminal" evidence="11">
    <location>
        <begin position="211"/>
        <end position="258"/>
    </location>
</feature>
<dbReference type="Proteomes" id="UP000297149">
    <property type="component" value="Chromosome"/>
</dbReference>
<dbReference type="GO" id="GO:0016114">
    <property type="term" value="P:terpenoid biosynthetic process"/>
    <property type="evidence" value="ECO:0007669"/>
    <property type="project" value="UniProtKB-UniRule"/>
</dbReference>
<protein>
    <recommendedName>
        <fullName evidence="3 9">4-diphosphocytidyl-2-C-methyl-D-erythritol kinase</fullName>
        <shortName evidence="9">CMK</shortName>
        <ecNumber evidence="2 9">2.7.1.148</ecNumber>
    </recommendedName>
    <alternativeName>
        <fullName evidence="8 9">4-(cytidine-5'-diphospho)-2-C-methyl-D-erythritol kinase</fullName>
    </alternativeName>
</protein>
<keyword evidence="7 9" id="KW-0067">ATP-binding</keyword>
<evidence type="ECO:0000256" key="7">
    <source>
        <dbReference type="ARBA" id="ARBA00022840"/>
    </source>
</evidence>
<gene>
    <name evidence="9" type="primary">ispE</name>
    <name evidence="12" type="ORF">E7747_01715</name>
</gene>
<dbReference type="GO" id="GO:0050515">
    <property type="term" value="F:4-(cytidine 5'-diphospho)-2-C-methyl-D-erythritol kinase activity"/>
    <property type="evidence" value="ECO:0007669"/>
    <property type="project" value="UniProtKB-UniRule"/>
</dbReference>
<dbReference type="SUPFAM" id="SSF54211">
    <property type="entry name" value="Ribosomal protein S5 domain 2-like"/>
    <property type="match status" value="1"/>
</dbReference>
<dbReference type="PANTHER" id="PTHR43527">
    <property type="entry name" value="4-DIPHOSPHOCYTIDYL-2-C-METHYL-D-ERYTHRITOL KINASE, CHLOROPLASTIC"/>
    <property type="match status" value="1"/>
</dbReference>
<dbReference type="InterPro" id="IPR020568">
    <property type="entry name" value="Ribosomal_Su5_D2-typ_SF"/>
</dbReference>
<keyword evidence="6 9" id="KW-0418">Kinase</keyword>
<sequence>MILFPNAKINIGLDIVSKRPDGYHNIETVMYPVPWRDVLEIVPAKGSETTLTVTGREVNCPPEKNLVMKAYNALSSRIGLPPVDIYLRKIIPDGAGLGGGSADAAFTLVGLNQLFALGLSDRNLADVAAGLGADCPFFVYNRPMLCTGIGTEFTPVDLNLKGYGIVIVKPGVSVPTALAYSRVTPAEPTVRLADKISAPPTQWQGQVKNDFEASVFPAYPSVSKIKDCLIELGAVYAAMSGSGSAVYGIFESDILSERLTDRFPGCTVFSDRFE</sequence>
<dbReference type="Pfam" id="PF00288">
    <property type="entry name" value="GHMP_kinases_N"/>
    <property type="match status" value="1"/>
</dbReference>
<dbReference type="PIRSF" id="PIRSF010376">
    <property type="entry name" value="IspE"/>
    <property type="match status" value="1"/>
</dbReference>
<evidence type="ECO:0000256" key="1">
    <source>
        <dbReference type="ARBA" id="ARBA00009684"/>
    </source>
</evidence>
<dbReference type="EC" id="2.7.1.148" evidence="2 9"/>
<comment type="similarity">
    <text evidence="1 9">Belongs to the GHMP kinase family. IspE subfamily.</text>
</comment>
<evidence type="ECO:0000313" key="12">
    <source>
        <dbReference type="EMBL" id="QCD41136.1"/>
    </source>
</evidence>
<dbReference type="Pfam" id="PF08544">
    <property type="entry name" value="GHMP_kinases_C"/>
    <property type="match status" value="1"/>
</dbReference>
<dbReference type="GO" id="GO:0019288">
    <property type="term" value="P:isopentenyl diphosphate biosynthetic process, methylerythritol 4-phosphate pathway"/>
    <property type="evidence" value="ECO:0007669"/>
    <property type="project" value="UniProtKB-UniRule"/>
</dbReference>
<accession>A0A4P7VZX2</accession>
<dbReference type="UniPathway" id="UPA00056">
    <property type="reaction ID" value="UER00094"/>
</dbReference>
<dbReference type="RefSeq" id="WP_136413736.1">
    <property type="nucleotide sequence ID" value="NZ_CP039396.1"/>
</dbReference>
<proteinExistence type="inferred from homology"/>
<feature type="active site" evidence="9">
    <location>
        <position position="8"/>
    </location>
</feature>
<evidence type="ECO:0000256" key="6">
    <source>
        <dbReference type="ARBA" id="ARBA00022777"/>
    </source>
</evidence>
<keyword evidence="4 9" id="KW-0808">Transferase</keyword>
<comment type="pathway">
    <text evidence="9">Isoprenoid biosynthesis; isopentenyl diphosphate biosynthesis via DXP pathway; isopentenyl diphosphate from 1-deoxy-D-xylulose 5-phosphate: step 3/6.</text>
</comment>
<evidence type="ECO:0000256" key="8">
    <source>
        <dbReference type="ARBA" id="ARBA00032554"/>
    </source>
</evidence>
<dbReference type="AlphaFoldDB" id="A0A4P7VZX2"/>
<dbReference type="NCBIfam" id="TIGR00154">
    <property type="entry name" value="ispE"/>
    <property type="match status" value="1"/>
</dbReference>
<dbReference type="PANTHER" id="PTHR43527:SF2">
    <property type="entry name" value="4-DIPHOSPHOCYTIDYL-2-C-METHYL-D-ERYTHRITOL KINASE, CHLOROPLASTIC"/>
    <property type="match status" value="1"/>
</dbReference>
<evidence type="ECO:0000256" key="3">
    <source>
        <dbReference type="ARBA" id="ARBA00017473"/>
    </source>
</evidence>
<evidence type="ECO:0000256" key="9">
    <source>
        <dbReference type="HAMAP-Rule" id="MF_00061"/>
    </source>
</evidence>
<keyword evidence="13" id="KW-1185">Reference proteome</keyword>
<evidence type="ECO:0000256" key="4">
    <source>
        <dbReference type="ARBA" id="ARBA00022679"/>
    </source>
</evidence>
<dbReference type="Gene3D" id="3.30.70.890">
    <property type="entry name" value="GHMP kinase, C-terminal domain"/>
    <property type="match status" value="1"/>
</dbReference>
<keyword evidence="9" id="KW-0414">Isoprene biosynthesis</keyword>
<evidence type="ECO:0000256" key="2">
    <source>
        <dbReference type="ARBA" id="ARBA00012052"/>
    </source>
</evidence>
<dbReference type="HAMAP" id="MF_00061">
    <property type="entry name" value="IspE"/>
    <property type="match status" value="1"/>
</dbReference>
<dbReference type="InterPro" id="IPR013750">
    <property type="entry name" value="GHMP_kinase_C_dom"/>
</dbReference>
<dbReference type="KEGG" id="ddb:E7747_01715"/>
<evidence type="ECO:0000313" key="13">
    <source>
        <dbReference type="Proteomes" id="UP000297149"/>
    </source>
</evidence>
<dbReference type="InterPro" id="IPR004424">
    <property type="entry name" value="IspE"/>
</dbReference>
<dbReference type="InterPro" id="IPR036554">
    <property type="entry name" value="GHMP_kinase_C_sf"/>
</dbReference>
<feature type="domain" description="GHMP kinase N-terminal" evidence="10">
    <location>
        <begin position="65"/>
        <end position="141"/>
    </location>
</feature>
<evidence type="ECO:0000259" key="10">
    <source>
        <dbReference type="Pfam" id="PF00288"/>
    </source>
</evidence>
<evidence type="ECO:0000259" key="11">
    <source>
        <dbReference type="Pfam" id="PF08544"/>
    </source>
</evidence>
<comment type="catalytic activity">
    <reaction evidence="9">
        <text>4-CDP-2-C-methyl-D-erythritol + ATP = 4-CDP-2-C-methyl-D-erythritol 2-phosphate + ADP + H(+)</text>
        <dbReference type="Rhea" id="RHEA:18437"/>
        <dbReference type="ChEBI" id="CHEBI:15378"/>
        <dbReference type="ChEBI" id="CHEBI:30616"/>
        <dbReference type="ChEBI" id="CHEBI:57823"/>
        <dbReference type="ChEBI" id="CHEBI:57919"/>
        <dbReference type="ChEBI" id="CHEBI:456216"/>
        <dbReference type="EC" id="2.7.1.148"/>
    </reaction>
</comment>
<reference evidence="13" key="1">
    <citation type="submission" date="2019-02" db="EMBL/GenBank/DDBJ databases">
        <title>Isolation and identification of novel species under the genus Muribaculum.</title>
        <authorList>
            <person name="Miyake S."/>
            <person name="Ding Y."/>
            <person name="Low A."/>
            <person name="Soh M."/>
            <person name="Seedorf H."/>
        </authorList>
    </citation>
    <scope>NUCLEOTIDE SEQUENCE [LARGE SCALE GENOMIC DNA]</scope>
    <source>
        <strain evidence="13">H5</strain>
    </source>
</reference>
<keyword evidence="5 9" id="KW-0547">Nucleotide-binding</keyword>